<accession>G0EDM7</accession>
<dbReference type="InParanoid" id="G0EDM7"/>
<dbReference type="KEGG" id="pfm:Pyrfu_1978"/>
<evidence type="ECO:0000256" key="2">
    <source>
        <dbReference type="ARBA" id="ARBA00022603"/>
    </source>
</evidence>
<evidence type="ECO:0000256" key="3">
    <source>
        <dbReference type="ARBA" id="ARBA00022679"/>
    </source>
</evidence>
<dbReference type="EMBL" id="CP002838">
    <property type="protein sequence ID" value="AEM39831.1"/>
    <property type="molecule type" value="Genomic_DNA"/>
</dbReference>
<dbReference type="AlphaFoldDB" id="G0EDM7"/>
<keyword evidence="5 7" id="KW-0819">tRNA processing</keyword>
<dbReference type="GO" id="GO:0030488">
    <property type="term" value="P:tRNA methylation"/>
    <property type="evidence" value="ECO:0007669"/>
    <property type="project" value="InterPro"/>
</dbReference>
<evidence type="ECO:0000256" key="4">
    <source>
        <dbReference type="ARBA" id="ARBA00022691"/>
    </source>
</evidence>
<evidence type="ECO:0000313" key="9">
    <source>
        <dbReference type="EMBL" id="AEM39831.1"/>
    </source>
</evidence>
<dbReference type="GO" id="GO:0008175">
    <property type="term" value="F:tRNA methyltransferase activity"/>
    <property type="evidence" value="ECO:0007669"/>
    <property type="project" value="InterPro"/>
</dbReference>
<dbReference type="EC" id="2.1.1.282" evidence="7"/>
<dbReference type="Pfam" id="PF02676">
    <property type="entry name" value="TYW3"/>
    <property type="match status" value="1"/>
</dbReference>
<comment type="similarity">
    <text evidence="1 7">Belongs to the TYW3 family.</text>
</comment>
<dbReference type="PANTHER" id="PTHR48418">
    <property type="entry name" value="TRNA WYBUTOSINE-SYNTHESIZING PROTEIN 3"/>
    <property type="match status" value="1"/>
</dbReference>
<dbReference type="HOGENOM" id="CLU_047426_2_0_2"/>
<reference evidence="9 10" key="1">
    <citation type="journal article" date="2011" name="Stand. Genomic Sci.">
        <title>Complete genome sequence of the hyperthermophilic chemolithoautotroph Pyrolobus fumarii type strain (1A).</title>
        <authorList>
            <person name="Anderson I."/>
            <person name="Goker M."/>
            <person name="Nolan M."/>
            <person name="Lucas S."/>
            <person name="Hammon N."/>
            <person name="Deshpande S."/>
            <person name="Cheng J.F."/>
            <person name="Tapia R."/>
            <person name="Han C."/>
            <person name="Goodwin L."/>
            <person name="Pitluck S."/>
            <person name="Huntemann M."/>
            <person name="Liolios K."/>
            <person name="Ivanova N."/>
            <person name="Pagani I."/>
            <person name="Mavromatis K."/>
            <person name="Ovchinikova G."/>
            <person name="Pati A."/>
            <person name="Chen A."/>
            <person name="Palaniappan K."/>
            <person name="Land M."/>
            <person name="Hauser L."/>
            <person name="Brambilla E.M."/>
            <person name="Huber H."/>
            <person name="Yasawong M."/>
            <person name="Rohde M."/>
            <person name="Spring S."/>
            <person name="Abt B."/>
            <person name="Sikorski J."/>
            <person name="Wirth R."/>
            <person name="Detter J.C."/>
            <person name="Woyke T."/>
            <person name="Bristow J."/>
            <person name="Eisen J.A."/>
            <person name="Markowitz V."/>
            <person name="Hugenholtz P."/>
            <person name="Kyrpides N.C."/>
            <person name="Klenk H.P."/>
            <person name="Lapidus A."/>
        </authorList>
    </citation>
    <scope>NUCLEOTIDE SEQUENCE [LARGE SCALE GENOMIC DNA]</scope>
    <source>
        <strain evidence="10">DSM 11204 / 1A</strain>
    </source>
</reference>
<dbReference type="SUPFAM" id="SSF111278">
    <property type="entry name" value="SSo0622-like"/>
    <property type="match status" value="1"/>
</dbReference>
<evidence type="ECO:0000259" key="8">
    <source>
        <dbReference type="Pfam" id="PF02676"/>
    </source>
</evidence>
<proteinExistence type="inferred from homology"/>
<dbReference type="InterPro" id="IPR022908">
    <property type="entry name" value="Taw3"/>
</dbReference>
<keyword evidence="3 7" id="KW-0808">Transferase</keyword>
<evidence type="ECO:0000256" key="1">
    <source>
        <dbReference type="ARBA" id="ARBA00008569"/>
    </source>
</evidence>
<dbReference type="Gene3D" id="3.30.1960.10">
    <property type="entry name" value="tRNA wybutosine-synthesizing-like"/>
    <property type="match status" value="1"/>
</dbReference>
<keyword evidence="4 7" id="KW-0949">S-adenosyl-L-methionine</keyword>
<dbReference type="GO" id="GO:0031591">
    <property type="term" value="P:wybutosine biosynthetic process"/>
    <property type="evidence" value="ECO:0007669"/>
    <property type="project" value="InterPro"/>
</dbReference>
<organism evidence="9 10">
    <name type="scientific">Pyrolobus fumarii (strain DSM 11204 / 1A)</name>
    <dbReference type="NCBI Taxonomy" id="694429"/>
    <lineage>
        <taxon>Archaea</taxon>
        <taxon>Thermoproteota</taxon>
        <taxon>Thermoprotei</taxon>
        <taxon>Desulfurococcales</taxon>
        <taxon>Pyrodictiaceae</taxon>
        <taxon>Pyrolobus</taxon>
    </lineage>
</organism>
<feature type="domain" description="tRNA wybutosine-synthesizing protein" evidence="8">
    <location>
        <begin position="8"/>
        <end position="195"/>
    </location>
</feature>
<evidence type="ECO:0000256" key="5">
    <source>
        <dbReference type="ARBA" id="ARBA00022694"/>
    </source>
</evidence>
<sequence>MPLHGDACLQELRKSNLWRLYIDSESGRLDPDVKPLLSKLWARGYVTVSSCSGRIALKATRTGIEDKRGGGVLRAWHVEPPTVDDLWRLASSAASEYKIVWVSVEPPIVALYASSSSDAEMLVRAAVSAGLKYSCYRSSSCGFYVVLRGETRLDILLAVDGELVLDRGGLERAYSVLLEVFKRGKRVLHRLVRAVDW</sequence>
<protein>
    <recommendedName>
        <fullName evidence="6 7">tRNA(Phe) 7-((3-amino-3-carboxypropyl)-4-demethylwyosine(37)-N(4))-methyltransferase</fullName>
        <ecNumber evidence="7">2.1.1.282</ecNumber>
    </recommendedName>
    <alternativeName>
        <fullName evidence="7">tRNA wyosine derivatives biosynthesis protein Taw3</fullName>
    </alternativeName>
</protein>
<dbReference type="HAMAP" id="MF_00266">
    <property type="entry name" value="TYW3_archaea"/>
    <property type="match status" value="1"/>
</dbReference>
<name>G0EDM7_PYRF1</name>
<dbReference type="STRING" id="694429.Pyrfu_1978"/>
<evidence type="ECO:0000256" key="7">
    <source>
        <dbReference type="HAMAP-Rule" id="MF_00266"/>
    </source>
</evidence>
<gene>
    <name evidence="7" type="primary">taw3</name>
    <name evidence="9" type="ordered locus">Pyrfu_1978</name>
</gene>
<dbReference type="Proteomes" id="UP000001037">
    <property type="component" value="Chromosome"/>
</dbReference>
<keyword evidence="2 7" id="KW-0489">Methyltransferase</keyword>
<comment type="catalytic activity">
    <reaction evidence="7">
        <text>4-demethyl-7-[(3S)-3-amino-3-carboxypropyl]wyosine(37) in tRNA(Phe) + S-adenosyl-L-methionine = 7-[(3S)-3-amino-3-carboxypropyl]wyosine(37) in tRNA(Phe) + S-adenosyl-L-homocysteine + H(+)</text>
        <dbReference type="Rhea" id="RHEA:36635"/>
        <dbReference type="Rhea" id="RHEA-COMP:10378"/>
        <dbReference type="Rhea" id="RHEA-COMP:10379"/>
        <dbReference type="ChEBI" id="CHEBI:15378"/>
        <dbReference type="ChEBI" id="CHEBI:57856"/>
        <dbReference type="ChEBI" id="CHEBI:59789"/>
        <dbReference type="ChEBI" id="CHEBI:73543"/>
        <dbReference type="ChEBI" id="CHEBI:73550"/>
        <dbReference type="EC" id="2.1.1.282"/>
    </reaction>
</comment>
<comment type="function">
    <text evidence="7">S-adenosyl-L-methionine-dependent methyltransferase that acts as a component of the wyosine derivatives biosynthesis pathway. Probably methylates N-4 position of wybutosine-86 to produce wybutosine-72.</text>
</comment>
<dbReference type="InterPro" id="IPR036602">
    <property type="entry name" value="tRNA_yW-synthesising-like_sf"/>
</dbReference>
<evidence type="ECO:0000256" key="6">
    <source>
        <dbReference type="ARBA" id="ARBA00030554"/>
    </source>
</evidence>
<evidence type="ECO:0000313" key="10">
    <source>
        <dbReference type="Proteomes" id="UP000001037"/>
    </source>
</evidence>
<dbReference type="GeneID" id="11138319"/>
<dbReference type="RefSeq" id="WP_014027508.1">
    <property type="nucleotide sequence ID" value="NC_015931.1"/>
</dbReference>
<dbReference type="InterPro" id="IPR003827">
    <property type="entry name" value="tRNA_yW-synthesising"/>
</dbReference>
<dbReference type="eggNOG" id="arCOG04156">
    <property type="taxonomic scope" value="Archaea"/>
</dbReference>
<dbReference type="PANTHER" id="PTHR48418:SF1">
    <property type="entry name" value="TRNA WYBUTOSINE-SYNTHESIZING PROTEIN 3"/>
    <property type="match status" value="1"/>
</dbReference>
<keyword evidence="10" id="KW-1185">Reference proteome</keyword>